<proteinExistence type="predicted"/>
<dbReference type="PROSITE" id="PS00380">
    <property type="entry name" value="RHODANESE_1"/>
    <property type="match status" value="1"/>
</dbReference>
<evidence type="ECO:0000313" key="3">
    <source>
        <dbReference type="EMBL" id="KSV60200.1"/>
    </source>
</evidence>
<reference evidence="3 4" key="1">
    <citation type="submission" date="2015-11" db="EMBL/GenBank/DDBJ databases">
        <title>Butyribacter intestini gen. nov., sp. nov., a butyric acid-producing bacterium of the family Lachnospiraceae isolated from the human faeces.</title>
        <authorList>
            <person name="Zou Y."/>
            <person name="Xue W."/>
            <person name="Luo G."/>
            <person name="Lv M."/>
        </authorList>
    </citation>
    <scope>NUCLEOTIDE SEQUENCE [LARGE SCALE GENOMIC DNA]</scope>
    <source>
        <strain evidence="3 4">ACET-33324</strain>
    </source>
</reference>
<dbReference type="SUPFAM" id="SSF52821">
    <property type="entry name" value="Rhodanese/Cell cycle control phosphatase"/>
    <property type="match status" value="1"/>
</dbReference>
<gene>
    <name evidence="3" type="ORF">ASU35_06485</name>
</gene>
<dbReference type="PROSITE" id="PS50206">
    <property type="entry name" value="RHODANESE_3"/>
    <property type="match status" value="1"/>
</dbReference>
<comment type="caution">
    <text evidence="3">The sequence shown here is derived from an EMBL/GenBank/DDBJ whole genome shotgun (WGS) entry which is preliminary data.</text>
</comment>
<dbReference type="InterPro" id="IPR001307">
    <property type="entry name" value="Thiosulphate_STrfase_CS"/>
</dbReference>
<keyword evidence="1" id="KW-0732">Signal</keyword>
<dbReference type="InterPro" id="IPR050229">
    <property type="entry name" value="GlpE_sulfurtransferase"/>
</dbReference>
<dbReference type="RefSeq" id="WP_058351604.1">
    <property type="nucleotide sequence ID" value="NZ_CABMMD010000035.1"/>
</dbReference>
<dbReference type="OrthoDB" id="9800872at2"/>
<name>A0A0V8QI02_9FIRM</name>
<dbReference type="Pfam" id="PF00581">
    <property type="entry name" value="Rhodanese"/>
    <property type="match status" value="1"/>
</dbReference>
<keyword evidence="3" id="KW-0808">Transferase</keyword>
<protein>
    <submittedName>
        <fullName evidence="3">Sulfurtransferase</fullName>
    </submittedName>
</protein>
<dbReference type="PANTHER" id="PTHR43031:SF1">
    <property type="entry name" value="PYRIDINE NUCLEOTIDE-DISULPHIDE OXIDOREDUCTASE"/>
    <property type="match status" value="1"/>
</dbReference>
<dbReference type="PANTHER" id="PTHR43031">
    <property type="entry name" value="FAD-DEPENDENT OXIDOREDUCTASE"/>
    <property type="match status" value="1"/>
</dbReference>
<dbReference type="SMART" id="SM00450">
    <property type="entry name" value="RHOD"/>
    <property type="match status" value="1"/>
</dbReference>
<dbReference type="Proteomes" id="UP000054874">
    <property type="component" value="Unassembled WGS sequence"/>
</dbReference>
<evidence type="ECO:0000259" key="2">
    <source>
        <dbReference type="PROSITE" id="PS50206"/>
    </source>
</evidence>
<feature type="chain" id="PRO_5038893734" evidence="1">
    <location>
        <begin position="20"/>
        <end position="136"/>
    </location>
</feature>
<sequence length="136" mass="15150">MKKLLILCMTFLCILTGCGNTDSAKNTEQNSSYQQVSMEEGLELMKEDSGYILLDVRRDDEFEEGHIPGAINIPNESIGTEEIAELPDKSQAIYVYCRSGNRSKQASQKLVDLGYTNVIEFGGIIDYSGELEKGRQ</sequence>
<accession>A0A0V8QI02</accession>
<feature type="signal peptide" evidence="1">
    <location>
        <begin position="1"/>
        <end position="19"/>
    </location>
</feature>
<dbReference type="PROSITE" id="PS51257">
    <property type="entry name" value="PROKAR_LIPOPROTEIN"/>
    <property type="match status" value="1"/>
</dbReference>
<dbReference type="GO" id="GO:0004792">
    <property type="term" value="F:thiosulfate-cyanide sulfurtransferase activity"/>
    <property type="evidence" value="ECO:0007669"/>
    <property type="project" value="InterPro"/>
</dbReference>
<dbReference type="AlphaFoldDB" id="A0A0V8QI02"/>
<dbReference type="STRING" id="290052.ASU35_06485"/>
<keyword evidence="4" id="KW-1185">Reference proteome</keyword>
<dbReference type="InterPro" id="IPR001763">
    <property type="entry name" value="Rhodanese-like_dom"/>
</dbReference>
<dbReference type="Gene3D" id="3.40.250.10">
    <property type="entry name" value="Rhodanese-like domain"/>
    <property type="match status" value="1"/>
</dbReference>
<dbReference type="InterPro" id="IPR036873">
    <property type="entry name" value="Rhodanese-like_dom_sf"/>
</dbReference>
<dbReference type="CDD" id="cd00158">
    <property type="entry name" value="RHOD"/>
    <property type="match status" value="1"/>
</dbReference>
<feature type="domain" description="Rhodanese" evidence="2">
    <location>
        <begin position="47"/>
        <end position="133"/>
    </location>
</feature>
<evidence type="ECO:0000313" key="4">
    <source>
        <dbReference type="Proteomes" id="UP000054874"/>
    </source>
</evidence>
<dbReference type="EMBL" id="LNAM01000035">
    <property type="protein sequence ID" value="KSV60200.1"/>
    <property type="molecule type" value="Genomic_DNA"/>
</dbReference>
<organism evidence="3 4">
    <name type="scientific">Acetivibrio ethanolgignens</name>
    <dbReference type="NCBI Taxonomy" id="290052"/>
    <lineage>
        <taxon>Bacteria</taxon>
        <taxon>Bacillati</taxon>
        <taxon>Bacillota</taxon>
        <taxon>Clostridia</taxon>
        <taxon>Eubacteriales</taxon>
        <taxon>Oscillospiraceae</taxon>
        <taxon>Acetivibrio</taxon>
    </lineage>
</organism>
<evidence type="ECO:0000256" key="1">
    <source>
        <dbReference type="SAM" id="SignalP"/>
    </source>
</evidence>